<dbReference type="InterPro" id="IPR002156">
    <property type="entry name" value="RNaseH_domain"/>
</dbReference>
<dbReference type="GO" id="GO:0046872">
    <property type="term" value="F:metal ion binding"/>
    <property type="evidence" value="ECO:0007669"/>
    <property type="project" value="UniProtKB-KW"/>
</dbReference>
<keyword evidence="11" id="KW-1185">Reference proteome</keyword>
<evidence type="ECO:0000256" key="2">
    <source>
        <dbReference type="ARBA" id="ARBA00005300"/>
    </source>
</evidence>
<dbReference type="EMBL" id="CAJNNV010026582">
    <property type="protein sequence ID" value="CAE8618560.1"/>
    <property type="molecule type" value="Genomic_DNA"/>
</dbReference>
<dbReference type="InterPro" id="IPR012337">
    <property type="entry name" value="RNaseH-like_sf"/>
</dbReference>
<dbReference type="PANTHER" id="PTHR10642">
    <property type="entry name" value="RIBONUCLEASE H1"/>
    <property type="match status" value="1"/>
</dbReference>
<evidence type="ECO:0000256" key="8">
    <source>
        <dbReference type="SAM" id="MobiDB-lite"/>
    </source>
</evidence>
<dbReference type="Proteomes" id="UP000654075">
    <property type="component" value="Unassembled WGS sequence"/>
</dbReference>
<dbReference type="SUPFAM" id="SSF53098">
    <property type="entry name" value="Ribonuclease H-like"/>
    <property type="match status" value="1"/>
</dbReference>
<dbReference type="InterPro" id="IPR050092">
    <property type="entry name" value="RNase_H"/>
</dbReference>
<evidence type="ECO:0000256" key="3">
    <source>
        <dbReference type="ARBA" id="ARBA00012180"/>
    </source>
</evidence>
<dbReference type="GO" id="GO:0043137">
    <property type="term" value="P:DNA replication, removal of RNA primer"/>
    <property type="evidence" value="ECO:0007669"/>
    <property type="project" value="TreeGrafter"/>
</dbReference>
<dbReference type="OrthoDB" id="407198at2759"/>
<name>A0A813FVT7_POLGL</name>
<feature type="compositionally biased region" description="Basic and acidic residues" evidence="8">
    <location>
        <begin position="594"/>
        <end position="604"/>
    </location>
</feature>
<evidence type="ECO:0000256" key="1">
    <source>
        <dbReference type="ARBA" id="ARBA00000077"/>
    </source>
</evidence>
<keyword evidence="7" id="KW-0378">Hydrolase</keyword>
<dbReference type="GO" id="GO:0004523">
    <property type="term" value="F:RNA-DNA hybrid ribonuclease activity"/>
    <property type="evidence" value="ECO:0007669"/>
    <property type="project" value="UniProtKB-EC"/>
</dbReference>
<dbReference type="PANTHER" id="PTHR10642:SF26">
    <property type="entry name" value="RIBONUCLEASE H1"/>
    <property type="match status" value="1"/>
</dbReference>
<evidence type="ECO:0000256" key="7">
    <source>
        <dbReference type="ARBA" id="ARBA00022801"/>
    </source>
</evidence>
<feature type="compositionally biased region" description="Low complexity" evidence="8">
    <location>
        <begin position="554"/>
        <end position="592"/>
    </location>
</feature>
<dbReference type="GO" id="GO:0003676">
    <property type="term" value="F:nucleic acid binding"/>
    <property type="evidence" value="ECO:0007669"/>
    <property type="project" value="InterPro"/>
</dbReference>
<evidence type="ECO:0000256" key="5">
    <source>
        <dbReference type="ARBA" id="ARBA00022723"/>
    </source>
</evidence>
<feature type="region of interest" description="Disordered" evidence="8">
    <location>
        <begin position="550"/>
        <end position="630"/>
    </location>
</feature>
<dbReference type="AlphaFoldDB" id="A0A813FVT7"/>
<evidence type="ECO:0000313" key="10">
    <source>
        <dbReference type="EMBL" id="CAE8618560.1"/>
    </source>
</evidence>
<dbReference type="InterPro" id="IPR036397">
    <property type="entry name" value="RNaseH_sf"/>
</dbReference>
<dbReference type="Gene3D" id="3.30.420.10">
    <property type="entry name" value="Ribonuclease H-like superfamily/Ribonuclease H"/>
    <property type="match status" value="1"/>
</dbReference>
<evidence type="ECO:0000256" key="6">
    <source>
        <dbReference type="ARBA" id="ARBA00022759"/>
    </source>
</evidence>
<comment type="catalytic activity">
    <reaction evidence="1">
        <text>Endonucleolytic cleavage to 5'-phosphomonoester.</text>
        <dbReference type="EC" id="3.1.26.4"/>
    </reaction>
</comment>
<comment type="similarity">
    <text evidence="2">Belongs to the RNase H family.</text>
</comment>
<dbReference type="PROSITE" id="PS50879">
    <property type="entry name" value="RNASE_H_1"/>
    <property type="match status" value="1"/>
</dbReference>
<accession>A0A813FVT7</accession>
<feature type="domain" description="RNase H type-1" evidence="9">
    <location>
        <begin position="346"/>
        <end position="505"/>
    </location>
</feature>
<evidence type="ECO:0000259" key="9">
    <source>
        <dbReference type="PROSITE" id="PS50879"/>
    </source>
</evidence>
<dbReference type="Pfam" id="PF00075">
    <property type="entry name" value="RNase_H"/>
    <property type="match status" value="1"/>
</dbReference>
<evidence type="ECO:0000313" key="11">
    <source>
        <dbReference type="Proteomes" id="UP000654075"/>
    </source>
</evidence>
<proteinExistence type="inferred from homology"/>
<dbReference type="EC" id="3.1.26.4" evidence="3"/>
<evidence type="ECO:0000256" key="4">
    <source>
        <dbReference type="ARBA" id="ARBA00022722"/>
    </source>
</evidence>
<keyword evidence="4" id="KW-0540">Nuclease</keyword>
<keyword evidence="6" id="KW-0255">Endonuclease</keyword>
<reference evidence="10" key="1">
    <citation type="submission" date="2021-02" db="EMBL/GenBank/DDBJ databases">
        <authorList>
            <person name="Dougan E. K."/>
            <person name="Rhodes N."/>
            <person name="Thang M."/>
            <person name="Chan C."/>
        </authorList>
    </citation>
    <scope>NUCLEOTIDE SEQUENCE</scope>
</reference>
<organism evidence="10 11">
    <name type="scientific">Polarella glacialis</name>
    <name type="common">Dinoflagellate</name>
    <dbReference type="NCBI Taxonomy" id="89957"/>
    <lineage>
        <taxon>Eukaryota</taxon>
        <taxon>Sar</taxon>
        <taxon>Alveolata</taxon>
        <taxon>Dinophyceae</taxon>
        <taxon>Suessiales</taxon>
        <taxon>Suessiaceae</taxon>
        <taxon>Polarella</taxon>
    </lineage>
</organism>
<gene>
    <name evidence="10" type="ORF">PGLA1383_LOCUS36174</name>
</gene>
<protein>
    <recommendedName>
        <fullName evidence="3">ribonuclease H</fullName>
        <ecNumber evidence="3">3.1.26.4</ecNumber>
    </recommendedName>
</protein>
<comment type="caution">
    <text evidence="10">The sequence shown here is derived from an EMBL/GenBank/DDBJ whole genome shotgun (WGS) entry which is preliminary data.</text>
</comment>
<sequence length="630" mass="69295">MCSRRGRTLGVLPIRVSSACRVADRICWLPLPLPKRAALTSALVLPRGTFGCAASGIAKKQCQQLRGAALKAIWGTKRGRRCPEIVLTLFAQGHRVDPYQVAVYQSMTTFRSMMLRRPDLLTLFESVWDSHRQTRILATGPVSHLRAAVARLGWRWPSPWTFLTEEGCEVQPLQMPQGEWEHVLRESARKAEWRTAAARRSDMSGIEHGIDRDATLALLSGNHLVPFEQGILRGILAGAIWTQDRAQRSGRVASSVCEHCNTGEMEDHSHMWWRCPAWDGARQQHWQPAFSSAASWPPCLSICGIVPDNFNCADGRAAPVVDLTGSDSERDAAQQPRLTTEVETACEGRVVVYTDGAARDNQRRNLRRAGLGAYWGKDHAWNVSEALLGPVQTNNRAELAAVIRTLEIDKRPLDIRTDSKYVFDGVAVNMVVWENSNWKRNGREVSHKDLWQRLSKLLSERQPGQVTVKKIKGHATAKDVIAGLISTQDRCGNHAADTLAVAGARSHAMDPQTRKSVLGRTVLAQGVQHMMTDIVSARNSKLASRLATETISVNSSSRSNSSSSNNSSSSGGSNSGRNSSSSSTTSGSLDSSDSNERRVSRDGEVIVVRQRVLIGGMRRRRGRSAPATPE</sequence>
<keyword evidence="5" id="KW-0479">Metal-binding</keyword>
<dbReference type="CDD" id="cd09280">
    <property type="entry name" value="RNase_HI_eukaryote_like"/>
    <property type="match status" value="1"/>
</dbReference>